<keyword evidence="10" id="KW-0393">Immunoglobulin domain</keyword>
<dbReference type="Proteomes" id="UP000694547">
    <property type="component" value="Unassembled WGS sequence"/>
</dbReference>
<evidence type="ECO:0000256" key="10">
    <source>
        <dbReference type="ARBA" id="ARBA00023319"/>
    </source>
</evidence>
<dbReference type="InterPro" id="IPR013783">
    <property type="entry name" value="Ig-like_fold"/>
</dbReference>
<evidence type="ECO:0000256" key="2">
    <source>
        <dbReference type="ARBA" id="ARBA00022475"/>
    </source>
</evidence>
<proteinExistence type="inferred from homology"/>
<evidence type="ECO:0000313" key="14">
    <source>
        <dbReference type="Ensembl" id="ENSPEMP00000020481.2"/>
    </source>
</evidence>
<comment type="similarity">
    <text evidence="11">Belongs to the CD300 family.</text>
</comment>
<keyword evidence="6 12" id="KW-1133">Transmembrane helix</keyword>
<keyword evidence="8" id="KW-1015">Disulfide bond</keyword>
<feature type="transmembrane region" description="Helical" evidence="12">
    <location>
        <begin position="163"/>
        <end position="186"/>
    </location>
</feature>
<dbReference type="AlphaFoldDB" id="A0A8C8VY05"/>
<reference evidence="15" key="1">
    <citation type="submission" date="2018-10" db="EMBL/GenBank/DDBJ databases">
        <title>Improved assembly of the deer mouse Peromyscus maniculatus genome.</title>
        <authorList>
            <person name="Lassance J.-M."/>
            <person name="Hoekstra H.E."/>
        </authorList>
    </citation>
    <scope>NUCLEOTIDE SEQUENCE [LARGE SCALE GENOMIC DNA]</scope>
</reference>
<dbReference type="CDD" id="cd05716">
    <property type="entry name" value="IgV_pIgR_like"/>
    <property type="match status" value="1"/>
</dbReference>
<keyword evidence="9" id="KW-0675">Receptor</keyword>
<keyword evidence="5" id="KW-0391">Immunity</keyword>
<dbReference type="GO" id="GO:0005886">
    <property type="term" value="C:plasma membrane"/>
    <property type="evidence" value="ECO:0007669"/>
    <property type="project" value="UniProtKB-SubCell"/>
</dbReference>
<evidence type="ECO:0000259" key="13">
    <source>
        <dbReference type="Pfam" id="PF07686"/>
    </source>
</evidence>
<dbReference type="GeneTree" id="ENSGT00940000154332"/>
<accession>A0A8C8VY05</accession>
<comment type="subcellular location">
    <subcellularLocation>
        <location evidence="1">Cell membrane</location>
        <topology evidence="1">Single-pass type I membrane protein</topology>
    </subcellularLocation>
</comment>
<evidence type="ECO:0000256" key="4">
    <source>
        <dbReference type="ARBA" id="ARBA00022729"/>
    </source>
</evidence>
<dbReference type="PANTHER" id="PTHR11860">
    <property type="entry name" value="POLYMERIC-IMMUNOGLOBULIN RECEPTOR"/>
    <property type="match status" value="1"/>
</dbReference>
<keyword evidence="4" id="KW-0732">Signal</keyword>
<evidence type="ECO:0000313" key="15">
    <source>
        <dbReference type="Proteomes" id="UP000694547"/>
    </source>
</evidence>
<reference evidence="14" key="2">
    <citation type="submission" date="2025-08" db="UniProtKB">
        <authorList>
            <consortium name="Ensembl"/>
        </authorList>
    </citation>
    <scope>IDENTIFICATION</scope>
</reference>
<evidence type="ECO:0000256" key="6">
    <source>
        <dbReference type="ARBA" id="ARBA00022989"/>
    </source>
</evidence>
<keyword evidence="7 12" id="KW-0472">Membrane</keyword>
<keyword evidence="3 12" id="KW-0812">Transmembrane</keyword>
<dbReference type="Pfam" id="PF07686">
    <property type="entry name" value="V-set"/>
    <property type="match status" value="1"/>
</dbReference>
<sequence>MILCPILGVGDQLSVVLYFPGCSTAQDPITGPNMVSGQAQGSLTVQFHYDSSWKNYKKFWCRGAVWRTCKILIQTDASEQLVKKDRVSIRDDQTDFIVTVTMEDLRISDAGIYWCGIEKTGPDITFKVNVNIDPVSIMPETSMPGDSLLSVSFISCRPLLSSIYFKLLVFLEVPLLLGMLSAVLWVNRPQRCSGGGEVGLVKAQRSDAQ</sequence>
<dbReference type="InterPro" id="IPR050671">
    <property type="entry name" value="CD300_family_receptors"/>
</dbReference>
<evidence type="ECO:0000256" key="7">
    <source>
        <dbReference type="ARBA" id="ARBA00023136"/>
    </source>
</evidence>
<dbReference type="GO" id="GO:0002376">
    <property type="term" value="P:immune system process"/>
    <property type="evidence" value="ECO:0007669"/>
    <property type="project" value="UniProtKB-KW"/>
</dbReference>
<evidence type="ECO:0000256" key="9">
    <source>
        <dbReference type="ARBA" id="ARBA00023170"/>
    </source>
</evidence>
<name>A0A8C8VY05_PERMB</name>
<evidence type="ECO:0000256" key="8">
    <source>
        <dbReference type="ARBA" id="ARBA00023157"/>
    </source>
</evidence>
<dbReference type="Ensembl" id="ENSPEMT00000024829.2">
    <property type="protein sequence ID" value="ENSPEMP00000020481.2"/>
    <property type="gene ID" value="ENSPEMG00000012777.2"/>
</dbReference>
<protein>
    <recommendedName>
        <fullName evidence="13">Immunoglobulin V-set domain-containing protein</fullName>
    </recommendedName>
</protein>
<dbReference type="SUPFAM" id="SSF48726">
    <property type="entry name" value="Immunoglobulin"/>
    <property type="match status" value="1"/>
</dbReference>
<keyword evidence="15" id="KW-1185">Reference proteome</keyword>
<dbReference type="FunFam" id="2.60.40.10:FF:000370">
    <property type="entry name" value="CMRF35-like molecule 1"/>
    <property type="match status" value="1"/>
</dbReference>
<reference evidence="14" key="3">
    <citation type="submission" date="2025-09" db="UniProtKB">
        <authorList>
            <consortium name="Ensembl"/>
        </authorList>
    </citation>
    <scope>IDENTIFICATION</scope>
</reference>
<evidence type="ECO:0000256" key="1">
    <source>
        <dbReference type="ARBA" id="ARBA00004251"/>
    </source>
</evidence>
<evidence type="ECO:0000256" key="3">
    <source>
        <dbReference type="ARBA" id="ARBA00022692"/>
    </source>
</evidence>
<evidence type="ECO:0000256" key="5">
    <source>
        <dbReference type="ARBA" id="ARBA00022859"/>
    </source>
</evidence>
<dbReference type="GO" id="GO:0004888">
    <property type="term" value="F:transmembrane signaling receptor activity"/>
    <property type="evidence" value="ECO:0007669"/>
    <property type="project" value="TreeGrafter"/>
</dbReference>
<dbReference type="InterPro" id="IPR036179">
    <property type="entry name" value="Ig-like_dom_sf"/>
</dbReference>
<evidence type="ECO:0000256" key="12">
    <source>
        <dbReference type="SAM" id="Phobius"/>
    </source>
</evidence>
<evidence type="ECO:0000256" key="11">
    <source>
        <dbReference type="ARBA" id="ARBA00043958"/>
    </source>
</evidence>
<keyword evidence="2" id="KW-1003">Cell membrane</keyword>
<dbReference type="InterPro" id="IPR013106">
    <property type="entry name" value="Ig_V-set"/>
</dbReference>
<dbReference type="Gene3D" id="2.60.40.10">
    <property type="entry name" value="Immunoglobulins"/>
    <property type="match status" value="1"/>
</dbReference>
<dbReference type="PANTHER" id="PTHR11860:SF101">
    <property type="entry name" value="CMRF35-LIKE MOLECULE 1"/>
    <property type="match status" value="1"/>
</dbReference>
<feature type="domain" description="Immunoglobulin V-set" evidence="13">
    <location>
        <begin position="31"/>
        <end position="123"/>
    </location>
</feature>
<organism evidence="14 15">
    <name type="scientific">Peromyscus maniculatus bairdii</name>
    <name type="common">Prairie deer mouse</name>
    <dbReference type="NCBI Taxonomy" id="230844"/>
    <lineage>
        <taxon>Eukaryota</taxon>
        <taxon>Metazoa</taxon>
        <taxon>Chordata</taxon>
        <taxon>Craniata</taxon>
        <taxon>Vertebrata</taxon>
        <taxon>Euteleostomi</taxon>
        <taxon>Mammalia</taxon>
        <taxon>Eutheria</taxon>
        <taxon>Euarchontoglires</taxon>
        <taxon>Glires</taxon>
        <taxon>Rodentia</taxon>
        <taxon>Myomorpha</taxon>
        <taxon>Muroidea</taxon>
        <taxon>Cricetidae</taxon>
        <taxon>Neotominae</taxon>
        <taxon>Peromyscus</taxon>
    </lineage>
</organism>